<evidence type="ECO:0000313" key="3">
    <source>
        <dbReference type="Proteomes" id="UP000028045"/>
    </source>
</evidence>
<feature type="compositionally biased region" description="Basic residues" evidence="1">
    <location>
        <begin position="237"/>
        <end position="253"/>
    </location>
</feature>
<name>A0A084B0R7_STACB</name>
<sequence>MVGQQRYMSAGIPSSSSLSAASILPPATSASVPQNTYHQDFTPYSAVSSFNLPANCDSTLLTPNSSAASPPLHQPRELVRQYPMPPGTPQSQRSDSPVDQKMYSHWQNHFDMNGNPSGTTSPSTAPSVPADFSHTYIQEGRRTPAPPVQFMNYYMDMPTVEHQESMPMRTLQTMPMDTTHAMASGVPEHPNMSCTQQPRHQERRSSTNDPLFHHSTTSSYERALSVSPRQRMMQGAHRVKKPRTAKRQSRSHARVVDPADEYKNCRGEEVLPNFTDDIPDQERFLWEARWRHRDKKGDNMWMHILEDYQMEFKGGKVPHGDKARENLQMKFKRSRCKYLDWLPDDNAILLAAWKHHEETRYKSILETFWLLGGSRNMCLGPEDIEVRLASHLKVEENIYMDDEDDLKIRRRRRVKGMNKKQPGAGGLADGQISAAGVQGNSHALAPGQDVDAVMEQVLGCRAIKEEHVMPDMDNGSVPTWARHPLRH</sequence>
<evidence type="ECO:0000313" key="2">
    <source>
        <dbReference type="EMBL" id="KEY71146.1"/>
    </source>
</evidence>
<dbReference type="AlphaFoldDB" id="A0A084B0R7"/>
<dbReference type="Proteomes" id="UP000028045">
    <property type="component" value="Unassembled WGS sequence"/>
</dbReference>
<dbReference type="EMBL" id="KL648363">
    <property type="protein sequence ID" value="KEY71146.1"/>
    <property type="molecule type" value="Genomic_DNA"/>
</dbReference>
<organism evidence="2 3">
    <name type="scientific">Stachybotrys chartarum (strain CBS 109288 / IBT 7711)</name>
    <name type="common">Toxic black mold</name>
    <name type="synonym">Stilbospora chartarum</name>
    <dbReference type="NCBI Taxonomy" id="1280523"/>
    <lineage>
        <taxon>Eukaryota</taxon>
        <taxon>Fungi</taxon>
        <taxon>Dikarya</taxon>
        <taxon>Ascomycota</taxon>
        <taxon>Pezizomycotina</taxon>
        <taxon>Sordariomycetes</taxon>
        <taxon>Hypocreomycetidae</taxon>
        <taxon>Hypocreales</taxon>
        <taxon>Stachybotryaceae</taxon>
        <taxon>Stachybotrys</taxon>
    </lineage>
</organism>
<dbReference type="HOGENOM" id="CLU_026999_0_0_1"/>
<feature type="region of interest" description="Disordered" evidence="1">
    <location>
        <begin position="78"/>
        <end position="99"/>
    </location>
</feature>
<gene>
    <name evidence="2" type="ORF">S7711_00968</name>
</gene>
<evidence type="ECO:0000256" key="1">
    <source>
        <dbReference type="SAM" id="MobiDB-lite"/>
    </source>
</evidence>
<keyword evidence="3" id="KW-1185">Reference proteome</keyword>
<reference evidence="2 3" key="1">
    <citation type="journal article" date="2014" name="BMC Genomics">
        <title>Comparative genome sequencing reveals chemotype-specific gene clusters in the toxigenic black mold Stachybotrys.</title>
        <authorList>
            <person name="Semeiks J."/>
            <person name="Borek D."/>
            <person name="Otwinowski Z."/>
            <person name="Grishin N.V."/>
        </authorList>
    </citation>
    <scope>NUCLEOTIDE SEQUENCE [LARGE SCALE GENOMIC DNA]</scope>
    <source>
        <strain evidence="3">CBS 109288 / IBT 7711</strain>
    </source>
</reference>
<protein>
    <submittedName>
        <fullName evidence="2">Uncharacterized protein</fullName>
    </submittedName>
</protein>
<proteinExistence type="predicted"/>
<dbReference type="OrthoDB" id="5421421at2759"/>
<feature type="region of interest" description="Disordered" evidence="1">
    <location>
        <begin position="185"/>
        <end position="254"/>
    </location>
</feature>
<accession>A0A084B0R7</accession>